<keyword evidence="1" id="KW-0808">Transferase</keyword>
<proteinExistence type="predicted"/>
<dbReference type="EMBL" id="SBJO01000126">
    <property type="protein sequence ID" value="KAF9762865.1"/>
    <property type="molecule type" value="Genomic_DNA"/>
</dbReference>
<evidence type="ECO:0000313" key="8">
    <source>
        <dbReference type="EMBL" id="KAF9762865.1"/>
    </source>
</evidence>
<evidence type="ECO:0000256" key="2">
    <source>
        <dbReference type="ARBA" id="ARBA00022695"/>
    </source>
</evidence>
<keyword evidence="2" id="KW-0548">Nucleotidyltransferase</keyword>
<protein>
    <submittedName>
        <fullName evidence="8">Retrovirus-related Pol polyprotein from transposon 17.6</fullName>
    </submittedName>
</protein>
<keyword evidence="3" id="KW-0540">Nuclease</keyword>
<evidence type="ECO:0000256" key="6">
    <source>
        <dbReference type="ARBA" id="ARBA00022918"/>
    </source>
</evidence>
<organism evidence="8 9">
    <name type="scientific">Nosema granulosis</name>
    <dbReference type="NCBI Taxonomy" id="83296"/>
    <lineage>
        <taxon>Eukaryota</taxon>
        <taxon>Fungi</taxon>
        <taxon>Fungi incertae sedis</taxon>
        <taxon>Microsporidia</taxon>
        <taxon>Nosematidae</taxon>
        <taxon>Nosema</taxon>
    </lineage>
</organism>
<evidence type="ECO:0000256" key="1">
    <source>
        <dbReference type="ARBA" id="ARBA00022679"/>
    </source>
</evidence>
<sequence>MLVVLWAMEHFRYFLLDRKFKVFSDHKALEALTSKGCINSARISRWMERIQAFDFEVIYKESKELQHVDALSRCRNEVNDIENNLDEIIIQAHTKLVHGGGKATYEYLKESQNIREITMKRVKQAFARCKRCKEYNPMRIDGFRYIEAFEPGRRLLWM</sequence>
<reference evidence="8 9" key="1">
    <citation type="journal article" date="2020" name="Genome Biol. Evol.">
        <title>Comparative genomics of strictly vertically transmitted, feminizing microsporidia endosymbionts of amphipod crustaceans.</title>
        <authorList>
            <person name="Cormier A."/>
            <person name="Chebbi M.A."/>
            <person name="Giraud I."/>
            <person name="Wattier R."/>
            <person name="Teixeira M."/>
            <person name="Gilbert C."/>
            <person name="Rigaud T."/>
            <person name="Cordaux R."/>
        </authorList>
    </citation>
    <scope>NUCLEOTIDE SEQUENCE [LARGE SCALE GENOMIC DNA]</scope>
    <source>
        <strain evidence="8 9">Ou3-Ou53</strain>
    </source>
</reference>
<evidence type="ECO:0000259" key="7">
    <source>
        <dbReference type="Pfam" id="PF17917"/>
    </source>
</evidence>
<evidence type="ECO:0000256" key="5">
    <source>
        <dbReference type="ARBA" id="ARBA00022801"/>
    </source>
</evidence>
<gene>
    <name evidence="8" type="primary">pol_42</name>
    <name evidence="8" type="ORF">NGRA_1706</name>
</gene>
<dbReference type="InterPro" id="IPR041373">
    <property type="entry name" value="RT_RNaseH"/>
</dbReference>
<dbReference type="GO" id="GO:0016787">
    <property type="term" value="F:hydrolase activity"/>
    <property type="evidence" value="ECO:0007669"/>
    <property type="project" value="UniProtKB-KW"/>
</dbReference>
<dbReference type="Pfam" id="PF17917">
    <property type="entry name" value="RT_RNaseH"/>
    <property type="match status" value="1"/>
</dbReference>
<dbReference type="OrthoDB" id="3863715at2759"/>
<name>A0A9P6KYD2_9MICR</name>
<keyword evidence="9" id="KW-1185">Reference proteome</keyword>
<dbReference type="InterPro" id="IPR043502">
    <property type="entry name" value="DNA/RNA_pol_sf"/>
</dbReference>
<evidence type="ECO:0000256" key="3">
    <source>
        <dbReference type="ARBA" id="ARBA00022722"/>
    </source>
</evidence>
<keyword evidence="4" id="KW-0255">Endonuclease</keyword>
<dbReference type="PANTHER" id="PTHR37984:SF5">
    <property type="entry name" value="PROTEIN NYNRIN-LIKE"/>
    <property type="match status" value="1"/>
</dbReference>
<evidence type="ECO:0000313" key="9">
    <source>
        <dbReference type="Proteomes" id="UP000740883"/>
    </source>
</evidence>
<comment type="caution">
    <text evidence="8">The sequence shown here is derived from an EMBL/GenBank/DDBJ whole genome shotgun (WGS) entry which is preliminary data.</text>
</comment>
<dbReference type="GO" id="GO:0004519">
    <property type="term" value="F:endonuclease activity"/>
    <property type="evidence" value="ECO:0007669"/>
    <property type="project" value="UniProtKB-KW"/>
</dbReference>
<feature type="domain" description="Reverse transcriptase RNase H-like" evidence="7">
    <location>
        <begin position="2"/>
        <end position="53"/>
    </location>
</feature>
<dbReference type="PANTHER" id="PTHR37984">
    <property type="entry name" value="PROTEIN CBG26694"/>
    <property type="match status" value="1"/>
</dbReference>
<keyword evidence="6" id="KW-0695">RNA-directed DNA polymerase</keyword>
<keyword evidence="5" id="KW-0378">Hydrolase</keyword>
<evidence type="ECO:0000256" key="4">
    <source>
        <dbReference type="ARBA" id="ARBA00022759"/>
    </source>
</evidence>
<accession>A0A9P6KYD2</accession>
<dbReference type="AlphaFoldDB" id="A0A9P6KYD2"/>
<dbReference type="InterPro" id="IPR050951">
    <property type="entry name" value="Retrovirus_Pol_polyprotein"/>
</dbReference>
<dbReference type="Proteomes" id="UP000740883">
    <property type="component" value="Unassembled WGS sequence"/>
</dbReference>
<dbReference type="SUPFAM" id="SSF56672">
    <property type="entry name" value="DNA/RNA polymerases"/>
    <property type="match status" value="1"/>
</dbReference>
<dbReference type="GO" id="GO:0003964">
    <property type="term" value="F:RNA-directed DNA polymerase activity"/>
    <property type="evidence" value="ECO:0007669"/>
    <property type="project" value="UniProtKB-KW"/>
</dbReference>